<dbReference type="Gene3D" id="3.30.70.1450">
    <property type="entry name" value="Regulator of K+ conductance, C-terminal domain"/>
    <property type="match status" value="2"/>
</dbReference>
<feature type="domain" description="RCK C-terminal" evidence="11">
    <location>
        <begin position="668"/>
        <end position="749"/>
    </location>
</feature>
<dbReference type="EMBL" id="JADEWU010000022">
    <property type="protein sequence ID" value="MBE9143901.1"/>
    <property type="molecule type" value="Genomic_DNA"/>
</dbReference>
<reference evidence="12 13" key="1">
    <citation type="submission" date="2020-10" db="EMBL/GenBank/DDBJ databases">
        <authorList>
            <person name="Castelo-Branco R."/>
            <person name="Eusebio N."/>
            <person name="Adriana R."/>
            <person name="Vieira A."/>
            <person name="Brugerolle De Fraissinette N."/>
            <person name="Rezende De Castro R."/>
            <person name="Schneider M.P."/>
            <person name="Vasconcelos V."/>
            <person name="Leao P.N."/>
        </authorList>
    </citation>
    <scope>NUCLEOTIDE SEQUENCE [LARGE SCALE GENOMIC DNA]</scope>
    <source>
        <strain evidence="12 13">LEGE 06226</strain>
    </source>
</reference>
<dbReference type="InterPro" id="IPR006153">
    <property type="entry name" value="Cation/H_exchanger_TM"/>
</dbReference>
<evidence type="ECO:0000256" key="2">
    <source>
        <dbReference type="ARBA" id="ARBA00022448"/>
    </source>
</evidence>
<keyword evidence="2" id="KW-0813">Transport</keyword>
<dbReference type="Proteomes" id="UP000640725">
    <property type="component" value="Unassembled WGS sequence"/>
</dbReference>
<evidence type="ECO:0000256" key="9">
    <source>
        <dbReference type="SAM" id="Phobius"/>
    </source>
</evidence>
<evidence type="ECO:0000256" key="6">
    <source>
        <dbReference type="ARBA" id="ARBA00022989"/>
    </source>
</evidence>
<evidence type="ECO:0000256" key="7">
    <source>
        <dbReference type="ARBA" id="ARBA00023065"/>
    </source>
</evidence>
<keyword evidence="7" id="KW-0406">Ion transport</keyword>
<dbReference type="InterPro" id="IPR038770">
    <property type="entry name" value="Na+/solute_symporter_sf"/>
</dbReference>
<feature type="transmembrane region" description="Helical" evidence="9">
    <location>
        <begin position="32"/>
        <end position="51"/>
    </location>
</feature>
<feature type="transmembrane region" description="Helical" evidence="9">
    <location>
        <begin position="118"/>
        <end position="139"/>
    </location>
</feature>
<feature type="transmembrane region" description="Helical" evidence="9">
    <location>
        <begin position="93"/>
        <end position="112"/>
    </location>
</feature>
<dbReference type="SUPFAM" id="SSF116726">
    <property type="entry name" value="TrkA C-terminal domain-like"/>
    <property type="match status" value="2"/>
</dbReference>
<dbReference type="SUPFAM" id="SSF51735">
    <property type="entry name" value="NAD(P)-binding Rossmann-fold domains"/>
    <property type="match status" value="1"/>
</dbReference>
<sequence length="769" mass="84558">MSEDFRLIVDLVLVLAAATIGGLLASLLRQPAILGYLIGGMIVGPSGLGVIKELVQVETLAQFGVAFLLFALGVEFSFAELKKVQGISLGGGGLQIVFTILITALAMGILGWDTSPIQGIFLGAILSLSSTAVVLKCLMERNEMATPQGQVMLGILVVQDLALGLMLAVLPALNQPQGNVIFEAVGRSLLLIGLFALGAIIAGIWVIPRLLRFLAQTESRELFLLGVVALCLGIALLTEHLGFSIEMGAFVAGLMISEVEYADQTLTYVEPIRDIFAALFFVAVGMLIDPVFLWEHLELIIGLMVLIIAGKTLIIIPIVKLFGYSWRTSIITGLGLAQIGEFSFVLASAGQGLGLVSRRIYLLIVGTTALTLIITPFILQFAPKLLDWIEEKWDLSSILEKSQKIKKIAEELPQQNHIIVCGYGRVGKNLVKLLQSHNYSVVVIDQSEQALQELRKNNIPYLYGNAASLHVLETAGVDRATSMAIALSDPMSTRLCLKRSLEFSPNLDVIVIADRDKDIELLYQLGAKEVVQPEFEASLELSTHLLTRMGLPENKIKQEMQEIRQDQYADFRPKQSPQEVARDLQHATQEMNSKWYTLPSTSPLTGMTLEESNIRPMTGISVMAIRRLTGEEIDYPDGQTRLEKDDKLLVVGETAALATLDQLAKGEVTIPAESISCQWLNIPENSLVIGKPLSKLDLANRFRVQVQALRREDKFYRWPSRNLDLQAGDRLLLCGSFHDLNQARREVIPVNIPPLKILKETVEDLTIKN</sequence>
<feature type="transmembrane region" description="Helical" evidence="9">
    <location>
        <begin position="360"/>
        <end position="379"/>
    </location>
</feature>
<feature type="transmembrane region" description="Helical" evidence="9">
    <location>
        <begin position="190"/>
        <end position="210"/>
    </location>
</feature>
<evidence type="ECO:0000313" key="13">
    <source>
        <dbReference type="Proteomes" id="UP000640725"/>
    </source>
</evidence>
<feature type="domain" description="RCK N-terminal" evidence="10">
    <location>
        <begin position="415"/>
        <end position="532"/>
    </location>
</feature>
<feature type="transmembrane region" description="Helical" evidence="9">
    <location>
        <begin position="222"/>
        <end position="255"/>
    </location>
</feature>
<evidence type="ECO:0000259" key="11">
    <source>
        <dbReference type="PROSITE" id="PS51202"/>
    </source>
</evidence>
<dbReference type="InterPro" id="IPR003148">
    <property type="entry name" value="RCK_N"/>
</dbReference>
<keyword evidence="13" id="KW-1185">Reference proteome</keyword>
<feature type="transmembrane region" description="Helical" evidence="9">
    <location>
        <begin position="301"/>
        <end position="323"/>
    </location>
</feature>
<dbReference type="Gene3D" id="1.20.1530.20">
    <property type="match status" value="1"/>
</dbReference>
<feature type="transmembrane region" description="Helical" evidence="9">
    <location>
        <begin position="329"/>
        <end position="348"/>
    </location>
</feature>
<dbReference type="Gene3D" id="3.40.50.720">
    <property type="entry name" value="NAD(P)-binding Rossmann-like Domain"/>
    <property type="match status" value="1"/>
</dbReference>
<evidence type="ECO:0000313" key="12">
    <source>
        <dbReference type="EMBL" id="MBE9143901.1"/>
    </source>
</evidence>
<keyword evidence="6 9" id="KW-1133">Transmembrane helix</keyword>
<dbReference type="InterPro" id="IPR006037">
    <property type="entry name" value="RCK_C"/>
</dbReference>
<feature type="transmembrane region" description="Helical" evidence="9">
    <location>
        <begin position="151"/>
        <end position="170"/>
    </location>
</feature>
<evidence type="ECO:0000259" key="10">
    <source>
        <dbReference type="PROSITE" id="PS51201"/>
    </source>
</evidence>
<name>A0ABR9UBR1_9CYAN</name>
<feature type="transmembrane region" description="Helical" evidence="9">
    <location>
        <begin position="6"/>
        <end position="25"/>
    </location>
</feature>
<dbReference type="PANTHER" id="PTHR16254:SF14">
    <property type="entry name" value="TRANSMEMBRANE AND COILED-COIL DOMAIN-CONTAINING PROTEIN 3"/>
    <property type="match status" value="1"/>
</dbReference>
<feature type="domain" description="RCK C-terminal" evidence="11">
    <location>
        <begin position="581"/>
        <end position="666"/>
    </location>
</feature>
<keyword evidence="8 9" id="KW-0472">Membrane</keyword>
<feature type="transmembrane region" description="Helical" evidence="9">
    <location>
        <begin position="275"/>
        <end position="294"/>
    </location>
</feature>
<evidence type="ECO:0000256" key="5">
    <source>
        <dbReference type="ARBA" id="ARBA00022729"/>
    </source>
</evidence>
<protein>
    <submittedName>
        <fullName evidence="12">Cation:proton antiporter</fullName>
    </submittedName>
</protein>
<keyword evidence="3" id="KW-0050">Antiport</keyword>
<dbReference type="InterPro" id="IPR036291">
    <property type="entry name" value="NAD(P)-bd_dom_sf"/>
</dbReference>
<gene>
    <name evidence="12" type="ORF">IQ236_11795</name>
</gene>
<dbReference type="Pfam" id="PF02254">
    <property type="entry name" value="TrkA_N"/>
    <property type="match status" value="1"/>
</dbReference>
<evidence type="ECO:0000256" key="8">
    <source>
        <dbReference type="ARBA" id="ARBA00023136"/>
    </source>
</evidence>
<comment type="caution">
    <text evidence="12">The sequence shown here is derived from an EMBL/GenBank/DDBJ whole genome shotgun (WGS) entry which is preliminary data.</text>
</comment>
<proteinExistence type="predicted"/>
<dbReference type="Pfam" id="PF02080">
    <property type="entry name" value="TrkA_C"/>
    <property type="match status" value="2"/>
</dbReference>
<dbReference type="PROSITE" id="PS51201">
    <property type="entry name" value="RCK_N"/>
    <property type="match status" value="1"/>
</dbReference>
<dbReference type="Pfam" id="PF00999">
    <property type="entry name" value="Na_H_Exchanger"/>
    <property type="match status" value="1"/>
</dbReference>
<dbReference type="InterPro" id="IPR036721">
    <property type="entry name" value="RCK_C_sf"/>
</dbReference>
<dbReference type="RefSeq" id="WP_193869431.1">
    <property type="nucleotide sequence ID" value="NZ_JADEWU010000022.1"/>
</dbReference>
<comment type="subcellular location">
    <subcellularLocation>
        <location evidence="1">Membrane</location>
        <topology evidence="1">Multi-pass membrane protein</topology>
    </subcellularLocation>
</comment>
<feature type="transmembrane region" description="Helical" evidence="9">
    <location>
        <begin position="63"/>
        <end position="81"/>
    </location>
</feature>
<evidence type="ECO:0000256" key="1">
    <source>
        <dbReference type="ARBA" id="ARBA00004141"/>
    </source>
</evidence>
<keyword evidence="4 9" id="KW-0812">Transmembrane</keyword>
<accession>A0ABR9UBR1</accession>
<dbReference type="PANTHER" id="PTHR16254">
    <property type="entry name" value="POTASSIUM/PROTON ANTIPORTER-RELATED"/>
    <property type="match status" value="1"/>
</dbReference>
<organism evidence="12 13">
    <name type="scientific">Planktothrix mougeotii LEGE 06226</name>
    <dbReference type="NCBI Taxonomy" id="1828728"/>
    <lineage>
        <taxon>Bacteria</taxon>
        <taxon>Bacillati</taxon>
        <taxon>Cyanobacteriota</taxon>
        <taxon>Cyanophyceae</taxon>
        <taxon>Oscillatoriophycideae</taxon>
        <taxon>Oscillatoriales</taxon>
        <taxon>Microcoleaceae</taxon>
        <taxon>Planktothrix</taxon>
    </lineage>
</organism>
<dbReference type="PROSITE" id="PS51202">
    <property type="entry name" value="RCK_C"/>
    <property type="match status" value="2"/>
</dbReference>
<evidence type="ECO:0000256" key="4">
    <source>
        <dbReference type="ARBA" id="ARBA00022692"/>
    </source>
</evidence>
<keyword evidence="5" id="KW-0732">Signal</keyword>
<evidence type="ECO:0000256" key="3">
    <source>
        <dbReference type="ARBA" id="ARBA00022449"/>
    </source>
</evidence>
<dbReference type="InterPro" id="IPR045158">
    <property type="entry name" value="KEA4/5/6-like"/>
</dbReference>